<gene>
    <name evidence="2" type="ORF">MKW98_016514</name>
</gene>
<reference evidence="2" key="1">
    <citation type="submission" date="2022-04" db="EMBL/GenBank/DDBJ databases">
        <title>A functionally conserved STORR gene fusion in Papaver species that diverged 16.8 million years ago.</title>
        <authorList>
            <person name="Catania T."/>
        </authorList>
    </citation>
    <scope>NUCLEOTIDE SEQUENCE</scope>
    <source>
        <strain evidence="2">S-188037</strain>
    </source>
</reference>
<comment type="caution">
    <text evidence="2">The sequence shown here is derived from an EMBL/GenBank/DDBJ whole genome shotgun (WGS) entry which is preliminary data.</text>
</comment>
<dbReference type="InterPro" id="IPR005174">
    <property type="entry name" value="KIB1-4_b-propeller"/>
</dbReference>
<dbReference type="EMBL" id="JAJJMB010004060">
    <property type="protein sequence ID" value="KAI3944284.1"/>
    <property type="molecule type" value="Genomic_DNA"/>
</dbReference>
<feature type="non-terminal residue" evidence="2">
    <location>
        <position position="64"/>
    </location>
</feature>
<evidence type="ECO:0000259" key="1">
    <source>
        <dbReference type="Pfam" id="PF03478"/>
    </source>
</evidence>
<evidence type="ECO:0000313" key="2">
    <source>
        <dbReference type="EMBL" id="KAI3944284.1"/>
    </source>
</evidence>
<protein>
    <recommendedName>
        <fullName evidence="1">KIB1-4 beta-propeller domain-containing protein</fullName>
    </recommendedName>
</protein>
<dbReference type="AlphaFoldDB" id="A0AAD4T6T9"/>
<accession>A0AAD4T6T9</accession>
<evidence type="ECO:0000313" key="3">
    <source>
        <dbReference type="Proteomes" id="UP001202328"/>
    </source>
</evidence>
<organism evidence="2 3">
    <name type="scientific">Papaver atlanticum</name>
    <dbReference type="NCBI Taxonomy" id="357466"/>
    <lineage>
        <taxon>Eukaryota</taxon>
        <taxon>Viridiplantae</taxon>
        <taxon>Streptophyta</taxon>
        <taxon>Embryophyta</taxon>
        <taxon>Tracheophyta</taxon>
        <taxon>Spermatophyta</taxon>
        <taxon>Magnoliopsida</taxon>
        <taxon>Ranunculales</taxon>
        <taxon>Papaveraceae</taxon>
        <taxon>Papaveroideae</taxon>
        <taxon>Papaver</taxon>
    </lineage>
</organism>
<proteinExistence type="predicted"/>
<feature type="domain" description="KIB1-4 beta-propeller" evidence="1">
    <location>
        <begin position="3"/>
        <end position="57"/>
    </location>
</feature>
<keyword evidence="3" id="KW-1185">Reference proteome</keyword>
<name>A0AAD4T6T9_9MAGN</name>
<dbReference type="Proteomes" id="UP001202328">
    <property type="component" value="Unassembled WGS sequence"/>
</dbReference>
<dbReference type="Pfam" id="PF03478">
    <property type="entry name" value="Beta-prop_KIB1-4"/>
    <property type="match status" value="1"/>
</dbReference>
<sequence length="64" mass="7510">MVISKLDFSLMSWVEVTSLDDHVFFLNRDTQLSCSAKELGFMRGCVYFTQPNEMSLYKYDLEDN</sequence>